<proteinExistence type="predicted"/>
<dbReference type="AlphaFoldDB" id="X1S901"/>
<gene>
    <name evidence="2" type="ORF">S12H4_36165</name>
</gene>
<sequence length="208" mass="23876">MWDLDTLRYLNEQAYQSSLKMVNRGVESTETQPGTEPQPNTETQPRPEPVFPLALLAAKLIVGPPALIRLIDLIEASDSVAEFLSLVRELLPDHEVAIMAAADEGHRIQRFCHYFNNQYFPLEDNYTDYTDDFSLMDFLHHIPVPLMGFSWDDYAQFNDFRDSFVLLLSMVESPYNNDERLPMLERVKEIVGKSLAELIPPDEGRIQA</sequence>
<feature type="region of interest" description="Disordered" evidence="1">
    <location>
        <begin position="22"/>
        <end position="48"/>
    </location>
</feature>
<accession>X1S901</accession>
<evidence type="ECO:0000256" key="1">
    <source>
        <dbReference type="SAM" id="MobiDB-lite"/>
    </source>
</evidence>
<organism evidence="2">
    <name type="scientific">marine sediment metagenome</name>
    <dbReference type="NCBI Taxonomy" id="412755"/>
    <lineage>
        <taxon>unclassified sequences</taxon>
        <taxon>metagenomes</taxon>
        <taxon>ecological metagenomes</taxon>
    </lineage>
</organism>
<name>X1S901_9ZZZZ</name>
<protein>
    <submittedName>
        <fullName evidence="2">Uncharacterized protein</fullName>
    </submittedName>
</protein>
<reference evidence="2" key="1">
    <citation type="journal article" date="2014" name="Front. Microbiol.">
        <title>High frequency of phylogenetically diverse reductive dehalogenase-homologous genes in deep subseafloor sedimentary metagenomes.</title>
        <authorList>
            <person name="Kawai M."/>
            <person name="Futagami T."/>
            <person name="Toyoda A."/>
            <person name="Takaki Y."/>
            <person name="Nishi S."/>
            <person name="Hori S."/>
            <person name="Arai W."/>
            <person name="Tsubouchi T."/>
            <person name="Morono Y."/>
            <person name="Uchiyama I."/>
            <person name="Ito T."/>
            <person name="Fujiyama A."/>
            <person name="Inagaki F."/>
            <person name="Takami H."/>
        </authorList>
    </citation>
    <scope>NUCLEOTIDE SEQUENCE</scope>
    <source>
        <strain evidence="2">Expedition CK06-06</strain>
    </source>
</reference>
<evidence type="ECO:0000313" key="2">
    <source>
        <dbReference type="EMBL" id="GAI89438.1"/>
    </source>
</evidence>
<comment type="caution">
    <text evidence="2">The sequence shown here is derived from an EMBL/GenBank/DDBJ whole genome shotgun (WGS) entry which is preliminary data.</text>
</comment>
<dbReference type="EMBL" id="BARW01021543">
    <property type="protein sequence ID" value="GAI89438.1"/>
    <property type="molecule type" value="Genomic_DNA"/>
</dbReference>
<feature type="compositionally biased region" description="Polar residues" evidence="1">
    <location>
        <begin position="22"/>
        <end position="44"/>
    </location>
</feature>
<feature type="non-terminal residue" evidence="2">
    <location>
        <position position="208"/>
    </location>
</feature>